<dbReference type="OrthoDB" id="9800374at2"/>
<feature type="domain" description="HTH marR-type" evidence="5">
    <location>
        <begin position="25"/>
        <end position="76"/>
    </location>
</feature>
<dbReference type="InterPro" id="IPR036390">
    <property type="entry name" value="WH_DNA-bd_sf"/>
</dbReference>
<accession>A0A0A5I4M3</accession>
<comment type="similarity">
    <text evidence="4">Belongs to the GbsR family.</text>
</comment>
<keyword evidence="1 4" id="KW-0805">Transcription regulation</keyword>
<evidence type="ECO:0000256" key="4">
    <source>
        <dbReference type="PIRNR" id="PIRNR006707"/>
    </source>
</evidence>
<evidence type="ECO:0000256" key="1">
    <source>
        <dbReference type="ARBA" id="ARBA00023015"/>
    </source>
</evidence>
<dbReference type="Gene3D" id="1.10.10.10">
    <property type="entry name" value="Winged helix-like DNA-binding domain superfamily/Winged helix DNA-binding domain"/>
    <property type="match status" value="1"/>
</dbReference>
<dbReference type="eggNOG" id="COG1510">
    <property type="taxonomic scope" value="Bacteria"/>
</dbReference>
<sequence>MGNEEKLDEVHKRIVDQIATNMQLYGVPSTVGRLLGTIYYNKAPMTLDEMTEELGMSKTRMSQAVRELSENNLATKHYEKGVRKDKYSVEQDYYQTFISLFSSNWRRGISMNQTFHRKITHQLNEIIEDPDTDKETRKKAEEYLEESNNFLGFYEWLTRLVEFFETHEIFKHVPKPEDKES</sequence>
<comment type="caution">
    <text evidence="6">The sequence shown here is derived from an EMBL/GenBank/DDBJ whole genome shotgun (WGS) entry which is preliminary data.</text>
</comment>
<dbReference type="PANTHER" id="PTHR38465">
    <property type="entry name" value="HTH-TYPE TRANSCRIPTIONAL REGULATOR MJ1563-RELATED"/>
    <property type="match status" value="1"/>
</dbReference>
<gene>
    <name evidence="6" type="ORF">N783_18325</name>
</gene>
<proteinExistence type="inferred from homology"/>
<dbReference type="Pfam" id="PF12802">
    <property type="entry name" value="MarR_2"/>
    <property type="match status" value="1"/>
</dbReference>
<dbReference type="STRING" id="1385511.GCA_000425225_01110"/>
<dbReference type="InterPro" id="IPR036388">
    <property type="entry name" value="WH-like_DNA-bd_sf"/>
</dbReference>
<dbReference type="PIRSF" id="PIRSF006707">
    <property type="entry name" value="MJ1563"/>
    <property type="match status" value="1"/>
</dbReference>
<evidence type="ECO:0000256" key="3">
    <source>
        <dbReference type="ARBA" id="ARBA00023163"/>
    </source>
</evidence>
<dbReference type="PANTHER" id="PTHR38465:SF1">
    <property type="entry name" value="HTH-TYPE TRANSCRIPTIONAL REGULATOR MJ1563-RELATED"/>
    <property type="match status" value="1"/>
</dbReference>
<keyword evidence="3 4" id="KW-0804">Transcription</keyword>
<reference evidence="6 7" key="1">
    <citation type="submission" date="2013-08" db="EMBL/GenBank/DDBJ databases">
        <authorList>
            <person name="Huang J."/>
            <person name="Wang G."/>
        </authorList>
    </citation>
    <scope>NUCLEOTIDE SEQUENCE [LARGE SCALE GENOMIC DNA]</scope>
    <source>
        <strain evidence="6 7">BH030004</strain>
    </source>
</reference>
<protein>
    <recommendedName>
        <fullName evidence="4">HTH-type transcriptional regulator</fullName>
    </recommendedName>
</protein>
<dbReference type="InterPro" id="IPR052362">
    <property type="entry name" value="HTH-GbsR_regulator"/>
</dbReference>
<evidence type="ECO:0000313" key="7">
    <source>
        <dbReference type="Proteomes" id="UP000030403"/>
    </source>
</evidence>
<dbReference type="InterPro" id="IPR026282">
    <property type="entry name" value="MJ1563"/>
</dbReference>
<dbReference type="EMBL" id="AVPF01000005">
    <property type="protein sequence ID" value="KGX90777.1"/>
    <property type="molecule type" value="Genomic_DNA"/>
</dbReference>
<dbReference type="RefSeq" id="WP_027445481.1">
    <property type="nucleotide sequence ID" value="NZ_AULJ01000012.1"/>
</dbReference>
<dbReference type="AlphaFoldDB" id="A0A0A5I4M3"/>
<evidence type="ECO:0000256" key="2">
    <source>
        <dbReference type="ARBA" id="ARBA00023125"/>
    </source>
</evidence>
<keyword evidence="2 4" id="KW-0238">DNA-binding</keyword>
<dbReference type="GO" id="GO:0003677">
    <property type="term" value="F:DNA binding"/>
    <property type="evidence" value="ECO:0007669"/>
    <property type="project" value="UniProtKB-UniRule"/>
</dbReference>
<evidence type="ECO:0000313" key="6">
    <source>
        <dbReference type="EMBL" id="KGX90777.1"/>
    </source>
</evidence>
<keyword evidence="7" id="KW-1185">Reference proteome</keyword>
<name>A0A0A5I4M3_9BACI</name>
<evidence type="ECO:0000259" key="5">
    <source>
        <dbReference type="Pfam" id="PF12802"/>
    </source>
</evidence>
<dbReference type="GO" id="GO:0003700">
    <property type="term" value="F:DNA-binding transcription factor activity"/>
    <property type="evidence" value="ECO:0007669"/>
    <property type="project" value="InterPro"/>
</dbReference>
<dbReference type="Proteomes" id="UP000030403">
    <property type="component" value="Unassembled WGS sequence"/>
</dbReference>
<dbReference type="SUPFAM" id="SSF46785">
    <property type="entry name" value="Winged helix' DNA-binding domain"/>
    <property type="match status" value="1"/>
</dbReference>
<dbReference type="InterPro" id="IPR000835">
    <property type="entry name" value="HTH_MarR-typ"/>
</dbReference>
<organism evidence="6 7">
    <name type="scientific">Pontibacillus marinus BH030004 = DSM 16465</name>
    <dbReference type="NCBI Taxonomy" id="1385511"/>
    <lineage>
        <taxon>Bacteria</taxon>
        <taxon>Bacillati</taxon>
        <taxon>Bacillota</taxon>
        <taxon>Bacilli</taxon>
        <taxon>Bacillales</taxon>
        <taxon>Bacillaceae</taxon>
        <taxon>Pontibacillus</taxon>
    </lineage>
</organism>